<evidence type="ECO:0000313" key="1">
    <source>
        <dbReference type="EMBL" id="CAD8129638.1"/>
    </source>
</evidence>
<protein>
    <submittedName>
        <fullName evidence="1">Uncharacterized protein</fullName>
    </submittedName>
</protein>
<dbReference type="Proteomes" id="UP000692954">
    <property type="component" value="Unassembled WGS sequence"/>
</dbReference>
<reference evidence="1" key="1">
    <citation type="submission" date="2021-01" db="EMBL/GenBank/DDBJ databases">
        <authorList>
            <consortium name="Genoscope - CEA"/>
            <person name="William W."/>
        </authorList>
    </citation>
    <scope>NUCLEOTIDE SEQUENCE</scope>
</reference>
<dbReference type="AlphaFoldDB" id="A0A8S1RMZ8"/>
<keyword evidence="2" id="KW-1185">Reference proteome</keyword>
<dbReference type="EMBL" id="CAJJDN010000236">
    <property type="protein sequence ID" value="CAD8129638.1"/>
    <property type="molecule type" value="Genomic_DNA"/>
</dbReference>
<organism evidence="1 2">
    <name type="scientific">Paramecium sonneborni</name>
    <dbReference type="NCBI Taxonomy" id="65129"/>
    <lineage>
        <taxon>Eukaryota</taxon>
        <taxon>Sar</taxon>
        <taxon>Alveolata</taxon>
        <taxon>Ciliophora</taxon>
        <taxon>Intramacronucleata</taxon>
        <taxon>Oligohymenophorea</taxon>
        <taxon>Peniculida</taxon>
        <taxon>Parameciidae</taxon>
        <taxon>Paramecium</taxon>
    </lineage>
</organism>
<evidence type="ECO:0000313" key="2">
    <source>
        <dbReference type="Proteomes" id="UP000692954"/>
    </source>
</evidence>
<proteinExistence type="predicted"/>
<name>A0A8S1RMZ8_9CILI</name>
<accession>A0A8S1RMZ8</accession>
<sequence>MNKIFIRCLQHLVNQELKIQIASKHLNIFEEELRLIKNDNLIKYLLIICIGYVKQKVEDINHETIKLLANSFKEKSIHQGLKILRIKVPFLEKHV</sequence>
<comment type="caution">
    <text evidence="1">The sequence shown here is derived from an EMBL/GenBank/DDBJ whole genome shotgun (WGS) entry which is preliminary data.</text>
</comment>
<gene>
    <name evidence="1" type="ORF">PSON_ATCC_30995.1.T2360002</name>
</gene>